<sequence length="339" mass="36794">MSEELTLAPRHLSGTQKSAILMLLLGEDEAADLLKHMGPREVQNLGQAMYSVADVDQDTVNVVLDEFILAAREQTSLGLGTGPYVKNVFVKALGEEKAGSVLGRMSSSAPQKGIEILDWMDARSIAATISMEHPQVIAAVLCHLEPGLAAEVLQLLPEEMQPDMMLRVATLDSIQPDALAELERVMQKQIKTNAAVRSATAGGTTTAARIMNYVRGGADRRIIEQLTTLNENIGQSIQDQMFVFENLLALDDRSMQTLLRSVDNTLLVAALKGSDERMRTKMFAAMSQRAAQSVQDEIESRGPMKVSEVQDAQKRILAIARQLGESGAIMLGGSGDDYV</sequence>
<dbReference type="NCBIfam" id="TIGR00207">
    <property type="entry name" value="fliG"/>
    <property type="match status" value="1"/>
</dbReference>
<comment type="similarity">
    <text evidence="3 11">Belongs to the FliG family.</text>
</comment>
<evidence type="ECO:0000313" key="15">
    <source>
        <dbReference type="EMBL" id="MBB4632821.1"/>
    </source>
</evidence>
<dbReference type="Pfam" id="PF14842">
    <property type="entry name" value="FliG_N"/>
    <property type="match status" value="1"/>
</dbReference>
<keyword evidence="5 11" id="KW-1003">Cell membrane</keyword>
<evidence type="ECO:0000256" key="8">
    <source>
        <dbReference type="ARBA" id="ARBA00023136"/>
    </source>
</evidence>
<evidence type="ECO:0000256" key="11">
    <source>
        <dbReference type="PIRNR" id="PIRNR003161"/>
    </source>
</evidence>
<evidence type="ECO:0000256" key="6">
    <source>
        <dbReference type="ARBA" id="ARBA00022500"/>
    </source>
</evidence>
<dbReference type="Gene3D" id="1.10.220.30">
    <property type="match status" value="3"/>
</dbReference>
<comment type="function">
    <text evidence="10 11">FliG is one of three proteins (FliG, FliN, FliM) that forms the rotor-mounted switch complex (C ring), located at the base of the basal body. This complex interacts with the CheY and CheZ chemotaxis proteins, in addition to contacting components of the motor that determine the direction of flagellar rotation.</text>
</comment>
<feature type="domain" description="Flagellar motor switch protein FliG middle" evidence="13">
    <location>
        <begin position="123"/>
        <end position="194"/>
    </location>
</feature>
<feature type="domain" description="Flagellar motor switch protein FliG C-terminal" evidence="12">
    <location>
        <begin position="224"/>
        <end position="331"/>
    </location>
</feature>
<keyword evidence="7 11" id="KW-0283">Flagellar rotation</keyword>
<keyword evidence="15" id="KW-0969">Cilium</keyword>
<evidence type="ECO:0000256" key="3">
    <source>
        <dbReference type="ARBA" id="ARBA00010299"/>
    </source>
</evidence>
<dbReference type="EMBL" id="JACHNZ010000028">
    <property type="protein sequence ID" value="MBB4632821.1"/>
    <property type="molecule type" value="Genomic_DNA"/>
</dbReference>
<evidence type="ECO:0000256" key="5">
    <source>
        <dbReference type="ARBA" id="ARBA00022475"/>
    </source>
</evidence>
<dbReference type="GO" id="GO:0071973">
    <property type="term" value="P:bacterial-type flagellum-dependent cell motility"/>
    <property type="evidence" value="ECO:0007669"/>
    <property type="project" value="InterPro"/>
</dbReference>
<dbReference type="Proteomes" id="UP000566324">
    <property type="component" value="Unassembled WGS sequence"/>
</dbReference>
<dbReference type="GO" id="GO:0009425">
    <property type="term" value="C:bacterial-type flagellum basal body"/>
    <property type="evidence" value="ECO:0007669"/>
    <property type="project" value="UniProtKB-SubCell"/>
</dbReference>
<evidence type="ECO:0000256" key="4">
    <source>
        <dbReference type="ARBA" id="ARBA00021870"/>
    </source>
</evidence>
<keyword evidence="16" id="KW-1185">Reference proteome</keyword>
<dbReference type="InterPro" id="IPR023087">
    <property type="entry name" value="Flg_Motor_Flig_C"/>
</dbReference>
<evidence type="ECO:0000259" key="12">
    <source>
        <dbReference type="Pfam" id="PF01706"/>
    </source>
</evidence>
<keyword evidence="6 11" id="KW-0145">Chemotaxis</keyword>
<keyword evidence="8 11" id="KW-0472">Membrane</keyword>
<feature type="domain" description="Flagellar motor switch protein FliG N-terminal" evidence="14">
    <location>
        <begin position="12"/>
        <end position="111"/>
    </location>
</feature>
<dbReference type="RefSeq" id="WP_184069874.1">
    <property type="nucleotide sequence ID" value="NZ_JACHNZ010000028.1"/>
</dbReference>
<dbReference type="PIRSF" id="PIRSF003161">
    <property type="entry name" value="FliG"/>
    <property type="match status" value="1"/>
</dbReference>
<dbReference type="InterPro" id="IPR028263">
    <property type="entry name" value="FliG_N"/>
</dbReference>
<name>A0A7W7B2N1_9SPHN</name>
<reference evidence="15 16" key="1">
    <citation type="submission" date="2020-08" db="EMBL/GenBank/DDBJ databases">
        <title>Genomic Encyclopedia of Type Strains, Phase IV (KMG-IV): sequencing the most valuable type-strain genomes for metagenomic binning, comparative biology and taxonomic classification.</title>
        <authorList>
            <person name="Goeker M."/>
        </authorList>
    </citation>
    <scope>NUCLEOTIDE SEQUENCE [LARGE SCALE GENOMIC DNA]</scope>
    <source>
        <strain evidence="15 16">DSM 17328</strain>
    </source>
</reference>
<dbReference type="Pfam" id="PF01706">
    <property type="entry name" value="FliG_C"/>
    <property type="match status" value="1"/>
</dbReference>
<dbReference type="InterPro" id="IPR011002">
    <property type="entry name" value="FliG_a-hlx"/>
</dbReference>
<comment type="caution">
    <text evidence="15">The sequence shown here is derived from an EMBL/GenBank/DDBJ whole genome shotgun (WGS) entry which is preliminary data.</text>
</comment>
<organism evidence="15 16">
    <name type="scientific">Sphingosinicella soli</name>
    <dbReference type="NCBI Taxonomy" id="333708"/>
    <lineage>
        <taxon>Bacteria</taxon>
        <taxon>Pseudomonadati</taxon>
        <taxon>Pseudomonadota</taxon>
        <taxon>Alphaproteobacteria</taxon>
        <taxon>Sphingomonadales</taxon>
        <taxon>Sphingosinicellaceae</taxon>
        <taxon>Sphingosinicella</taxon>
    </lineage>
</organism>
<evidence type="ECO:0000256" key="2">
    <source>
        <dbReference type="ARBA" id="ARBA00004413"/>
    </source>
</evidence>
<evidence type="ECO:0000259" key="14">
    <source>
        <dbReference type="Pfam" id="PF14842"/>
    </source>
</evidence>
<protein>
    <recommendedName>
        <fullName evidence="4 11">Flagellar motor switch protein FliG</fullName>
    </recommendedName>
</protein>
<dbReference type="GO" id="GO:0006935">
    <property type="term" value="P:chemotaxis"/>
    <property type="evidence" value="ECO:0007669"/>
    <property type="project" value="UniProtKB-KW"/>
</dbReference>
<dbReference type="PRINTS" id="PR00954">
    <property type="entry name" value="FLGMOTORFLIG"/>
</dbReference>
<keyword evidence="9 11" id="KW-0975">Bacterial flagellum</keyword>
<dbReference type="AlphaFoldDB" id="A0A7W7B2N1"/>
<dbReference type="InterPro" id="IPR000090">
    <property type="entry name" value="Flg_Motor_Flig"/>
</dbReference>
<evidence type="ECO:0000313" key="16">
    <source>
        <dbReference type="Proteomes" id="UP000566324"/>
    </source>
</evidence>
<keyword evidence="11" id="KW-0997">Cell inner membrane</keyword>
<evidence type="ECO:0000256" key="1">
    <source>
        <dbReference type="ARBA" id="ARBA00004117"/>
    </source>
</evidence>
<dbReference type="PANTHER" id="PTHR30534">
    <property type="entry name" value="FLAGELLAR MOTOR SWITCH PROTEIN FLIG"/>
    <property type="match status" value="1"/>
</dbReference>
<dbReference type="GO" id="GO:0005886">
    <property type="term" value="C:plasma membrane"/>
    <property type="evidence" value="ECO:0007669"/>
    <property type="project" value="UniProtKB-SubCell"/>
</dbReference>
<dbReference type="SUPFAM" id="SSF48029">
    <property type="entry name" value="FliG"/>
    <property type="match status" value="2"/>
</dbReference>
<evidence type="ECO:0000256" key="9">
    <source>
        <dbReference type="ARBA" id="ARBA00023143"/>
    </source>
</evidence>
<dbReference type="GO" id="GO:0003774">
    <property type="term" value="F:cytoskeletal motor activity"/>
    <property type="evidence" value="ECO:0007669"/>
    <property type="project" value="InterPro"/>
</dbReference>
<comment type="subcellular location">
    <subcellularLocation>
        <location evidence="1 11">Bacterial flagellum basal body</location>
    </subcellularLocation>
    <subcellularLocation>
        <location evidence="11">Cell inner membrane</location>
        <topology evidence="11">Peripheral membrane protein</topology>
        <orientation evidence="11">Cytoplasmic side</orientation>
    </subcellularLocation>
    <subcellularLocation>
        <location evidence="2">Cell membrane</location>
        <topology evidence="2">Peripheral membrane protein</topology>
        <orientation evidence="2">Cytoplasmic side</orientation>
    </subcellularLocation>
</comment>
<gene>
    <name evidence="15" type="ORF">GGQ98_002448</name>
</gene>
<evidence type="ECO:0000256" key="7">
    <source>
        <dbReference type="ARBA" id="ARBA00022779"/>
    </source>
</evidence>
<accession>A0A7W7B2N1</accession>
<dbReference type="Pfam" id="PF14841">
    <property type="entry name" value="FliG_M"/>
    <property type="match status" value="1"/>
</dbReference>
<dbReference type="PANTHER" id="PTHR30534:SF0">
    <property type="entry name" value="FLAGELLAR MOTOR SWITCH PROTEIN FLIG"/>
    <property type="match status" value="1"/>
</dbReference>
<evidence type="ECO:0000256" key="10">
    <source>
        <dbReference type="ARBA" id="ARBA00025598"/>
    </source>
</evidence>
<keyword evidence="15" id="KW-0966">Cell projection</keyword>
<evidence type="ECO:0000259" key="13">
    <source>
        <dbReference type="Pfam" id="PF14841"/>
    </source>
</evidence>
<keyword evidence="15" id="KW-0282">Flagellum</keyword>
<dbReference type="InterPro" id="IPR032779">
    <property type="entry name" value="FliG_M"/>
</dbReference>
<proteinExistence type="inferred from homology"/>